<accession>A0ABS3GVN7</accession>
<dbReference type="InterPro" id="IPR032639">
    <property type="entry name" value="Tex_YqgF"/>
</dbReference>
<dbReference type="InterPro" id="IPR050437">
    <property type="entry name" value="Ribos_protein_bS1-like"/>
</dbReference>
<evidence type="ECO:0000259" key="1">
    <source>
        <dbReference type="PROSITE" id="PS50126"/>
    </source>
</evidence>
<dbReference type="Pfam" id="PF00575">
    <property type="entry name" value="S1"/>
    <property type="match status" value="1"/>
</dbReference>
<protein>
    <submittedName>
        <fullName evidence="2">RNA-binding transcriptional accessory protein</fullName>
    </submittedName>
</protein>
<dbReference type="InterPro" id="IPR010994">
    <property type="entry name" value="RuvA_2-like"/>
</dbReference>
<sequence length="730" mass="81936">MAEAYNQEVVDLLQKELTEYRPKQITTVLTLLSEGNTVPFIARYRKEMTGSLDEVQIREIEERYTYLGNLEKRKEEVLRLIEEQGKLTEELAKSIQKATKMQQVEDLYRPYKQKRRTKATIAKEKGLEPLADWLMSLPAQADASAEAQKYVDSEKEVESAETALQGAHEIIAERVSDEPKFRTWIRDFTFKHGQYVSTVKDKEKDEKSVYEMYYDFSEPVSKMVSHRVLATNRGEKEDILKVAILVDEEKINSYLERQLIGTNKQSSTASYVETAYLDSYKRFIGPAIEREIRNELTEKADEQAINIFGENLRNLLLQPPLKGKVVLGFDPAYRTGCKMAIVDATGKVLAIQVIYPHKPASGEKRAAAGPAFNKLIEKYQVEMVAIGNGTASRESELFVAEQLKQIKRDVFYVIVNEAGASVYSASDVARTEFPDLQVEERSAVSIARRLQDPLAELVKIDPKAVGVGQYQHDVSQKRLAEQLDFVVETAVNQVGVNVNTASPQLLQHISGLNKTTAQNLMAYRDENGAFTARNQVKKVPRLGPKAYEQAIGFLRIPNGKNILDNTGIHPESYDVAKGILEKADVKLAELGTSEAAQRIKGLSINQLEEELSVGSETLKDIIQALVQPGRDMRDEMPAPLLRKDVLSMEDLKSGMELQGTVRNVIDFGAFVDIGVKQDGLVHISKLSTKFVKHPTDIVAVGDVVTVWVEDVDTKKGRISLTMLPQVERKE</sequence>
<dbReference type="SUPFAM" id="SSF158832">
    <property type="entry name" value="Tex N-terminal region-like"/>
    <property type="match status" value="1"/>
</dbReference>
<dbReference type="SUPFAM" id="SSF47781">
    <property type="entry name" value="RuvA domain 2-like"/>
    <property type="match status" value="2"/>
</dbReference>
<evidence type="ECO:0000313" key="2">
    <source>
        <dbReference type="EMBL" id="MBO0439316.1"/>
    </source>
</evidence>
<organism evidence="2 3">
    <name type="scientific">Candidatus Enterococcus ikei</name>
    <dbReference type="NCBI Taxonomy" id="2815326"/>
    <lineage>
        <taxon>Bacteria</taxon>
        <taxon>Bacillati</taxon>
        <taxon>Bacillota</taxon>
        <taxon>Bacilli</taxon>
        <taxon>Lactobacillales</taxon>
        <taxon>Enterococcaceae</taxon>
        <taxon>Enterococcus</taxon>
    </lineage>
</organism>
<dbReference type="CDD" id="cd05685">
    <property type="entry name" value="S1_Tex"/>
    <property type="match status" value="1"/>
</dbReference>
<dbReference type="EMBL" id="JAFLWD010000007">
    <property type="protein sequence ID" value="MBO0439316.1"/>
    <property type="molecule type" value="Genomic_DNA"/>
</dbReference>
<dbReference type="InterPro" id="IPR006641">
    <property type="entry name" value="YqgF/RNaseH-like_dom"/>
</dbReference>
<dbReference type="InterPro" id="IPR003029">
    <property type="entry name" value="S1_domain"/>
</dbReference>
<dbReference type="Proteomes" id="UP000664632">
    <property type="component" value="Unassembled WGS sequence"/>
</dbReference>
<dbReference type="Gene3D" id="1.10.150.310">
    <property type="entry name" value="Tex RuvX-like domain-like"/>
    <property type="match status" value="1"/>
</dbReference>
<dbReference type="InterPro" id="IPR012337">
    <property type="entry name" value="RNaseH-like_sf"/>
</dbReference>
<gene>
    <name evidence="2" type="ORF">JZO69_02935</name>
</gene>
<dbReference type="SMART" id="SM00316">
    <property type="entry name" value="S1"/>
    <property type="match status" value="1"/>
</dbReference>
<evidence type="ECO:0000313" key="3">
    <source>
        <dbReference type="Proteomes" id="UP000664632"/>
    </source>
</evidence>
<dbReference type="InterPro" id="IPR055179">
    <property type="entry name" value="Tex-like_central_region"/>
</dbReference>
<dbReference type="PANTHER" id="PTHR10724:SF10">
    <property type="entry name" value="S1 RNA-BINDING DOMAIN-CONTAINING PROTEIN 1"/>
    <property type="match status" value="1"/>
</dbReference>
<comment type="caution">
    <text evidence="2">The sequence shown here is derived from an EMBL/GenBank/DDBJ whole genome shotgun (WGS) entry which is preliminary data.</text>
</comment>
<proteinExistence type="predicted"/>
<dbReference type="Gene3D" id="3.30.420.140">
    <property type="entry name" value="YqgF/RNase H-like domain"/>
    <property type="match status" value="1"/>
</dbReference>
<dbReference type="InterPro" id="IPR012340">
    <property type="entry name" value="NA-bd_OB-fold"/>
</dbReference>
<dbReference type="SUPFAM" id="SSF50249">
    <property type="entry name" value="Nucleic acid-binding proteins"/>
    <property type="match status" value="1"/>
</dbReference>
<dbReference type="InterPro" id="IPR023323">
    <property type="entry name" value="Tex-like_dom_sf"/>
</dbReference>
<dbReference type="Pfam" id="PF12836">
    <property type="entry name" value="HHH_3"/>
    <property type="match status" value="1"/>
</dbReference>
<dbReference type="InterPro" id="IPR023319">
    <property type="entry name" value="Tex-like_HTH_dom_sf"/>
</dbReference>
<name>A0ABS3GVN7_9ENTE</name>
<reference evidence="2 3" key="1">
    <citation type="submission" date="2021-03" db="EMBL/GenBank/DDBJ databases">
        <title>Enterococcal diversity collection.</title>
        <authorList>
            <person name="Gilmore M.S."/>
            <person name="Schwartzman J."/>
            <person name="Van Tyne D."/>
            <person name="Martin M."/>
            <person name="Earl A.M."/>
            <person name="Manson A.L."/>
            <person name="Straub T."/>
            <person name="Salamzade R."/>
            <person name="Saavedra J."/>
            <person name="Lebreton F."/>
            <person name="Prichula J."/>
            <person name="Schaufler K."/>
            <person name="Gaca A."/>
            <person name="Sgardioli B."/>
            <person name="Wagenaar J."/>
            <person name="Strong T."/>
        </authorList>
    </citation>
    <scope>NUCLEOTIDE SEQUENCE [LARGE SCALE GENOMIC DNA]</scope>
    <source>
        <strain evidence="2 3">DIV0869a</strain>
    </source>
</reference>
<dbReference type="InterPro" id="IPR018974">
    <property type="entry name" value="Tex-like_N"/>
</dbReference>
<dbReference type="Pfam" id="PF09371">
    <property type="entry name" value="Tex_N"/>
    <property type="match status" value="1"/>
</dbReference>
<dbReference type="Gene3D" id="1.10.10.650">
    <property type="entry name" value="RuvA domain 2-like"/>
    <property type="match status" value="1"/>
</dbReference>
<dbReference type="Gene3D" id="1.10.3500.10">
    <property type="entry name" value="Tex N-terminal region-like"/>
    <property type="match status" value="1"/>
</dbReference>
<dbReference type="InterPro" id="IPR041692">
    <property type="entry name" value="HHH_9"/>
</dbReference>
<feature type="domain" description="S1 motif" evidence="1">
    <location>
        <begin position="654"/>
        <end position="723"/>
    </location>
</feature>
<dbReference type="SUPFAM" id="SSF53098">
    <property type="entry name" value="Ribonuclease H-like"/>
    <property type="match status" value="1"/>
</dbReference>
<dbReference type="SMART" id="SM00732">
    <property type="entry name" value="YqgFc"/>
    <property type="match status" value="1"/>
</dbReference>
<dbReference type="InterPro" id="IPR044146">
    <property type="entry name" value="S1_Tex"/>
</dbReference>
<dbReference type="Gene3D" id="2.40.50.140">
    <property type="entry name" value="Nucleic acid-binding proteins"/>
    <property type="match status" value="1"/>
</dbReference>
<dbReference type="Pfam" id="PF22706">
    <property type="entry name" value="Tex_central_region"/>
    <property type="match status" value="1"/>
</dbReference>
<dbReference type="RefSeq" id="WP_207111416.1">
    <property type="nucleotide sequence ID" value="NZ_JAFLWD010000007.1"/>
</dbReference>
<dbReference type="Pfam" id="PF16921">
    <property type="entry name" value="Tex_YqgF"/>
    <property type="match status" value="1"/>
</dbReference>
<dbReference type="PROSITE" id="PS50126">
    <property type="entry name" value="S1"/>
    <property type="match status" value="1"/>
</dbReference>
<keyword evidence="3" id="KW-1185">Reference proteome</keyword>
<dbReference type="Pfam" id="PF17674">
    <property type="entry name" value="HHH_9"/>
    <property type="match status" value="1"/>
</dbReference>
<dbReference type="PANTHER" id="PTHR10724">
    <property type="entry name" value="30S RIBOSOMAL PROTEIN S1"/>
    <property type="match status" value="1"/>
</dbReference>
<dbReference type="InterPro" id="IPR037027">
    <property type="entry name" value="YqgF/RNaseH-like_dom_sf"/>
</dbReference>